<dbReference type="Pfam" id="PF05648">
    <property type="entry name" value="PEX11"/>
    <property type="match status" value="1"/>
</dbReference>
<sequence length="229" mass="25817">METLVKLNSQTAGRDKLARLLQYLSRIIWHSLKTRNKTGVDSIKNIEFQLSTFRKLLRFGRFADTLYTAIHQNHKATAKHSVSIISKVYSSFFLFADHMLWLGRADVCKVDTDKWSRRSNQYWLYSIAFNLIVDFMQICTVLSNNRSRILPKQGLKGASDVGQICSKSVKCLQENRGLVVDTVKNGCDFFIPLNALGHVKLSPGTVGWLGVVSSLAGLIVLIDPRAKLN</sequence>
<evidence type="ECO:0000313" key="6">
    <source>
        <dbReference type="Proteomes" id="UP000695000"/>
    </source>
</evidence>
<protein>
    <submittedName>
        <fullName evidence="7">Peroxisomal membrane protein 11B</fullName>
    </submittedName>
</protein>
<gene>
    <name evidence="7" type="primary">LOC108560468</name>
</gene>
<evidence type="ECO:0000256" key="2">
    <source>
        <dbReference type="ARBA" id="ARBA00023136"/>
    </source>
</evidence>
<feature type="transmembrane region" description="Helical" evidence="5">
    <location>
        <begin position="205"/>
        <end position="222"/>
    </location>
</feature>
<reference evidence="7" key="1">
    <citation type="submission" date="2025-08" db="UniProtKB">
        <authorList>
            <consortium name="RefSeq"/>
        </authorList>
    </citation>
    <scope>IDENTIFICATION</scope>
    <source>
        <tissue evidence="7">Whole Larva</tissue>
    </source>
</reference>
<proteinExistence type="predicted"/>
<organism evidence="6 7">
    <name type="scientific">Nicrophorus vespilloides</name>
    <name type="common">Boreal carrion beetle</name>
    <dbReference type="NCBI Taxonomy" id="110193"/>
    <lineage>
        <taxon>Eukaryota</taxon>
        <taxon>Metazoa</taxon>
        <taxon>Ecdysozoa</taxon>
        <taxon>Arthropoda</taxon>
        <taxon>Hexapoda</taxon>
        <taxon>Insecta</taxon>
        <taxon>Pterygota</taxon>
        <taxon>Neoptera</taxon>
        <taxon>Endopterygota</taxon>
        <taxon>Coleoptera</taxon>
        <taxon>Polyphaga</taxon>
        <taxon>Staphyliniformia</taxon>
        <taxon>Silphidae</taxon>
        <taxon>Nicrophorinae</taxon>
        <taxon>Nicrophorus</taxon>
    </lineage>
</organism>
<evidence type="ECO:0000256" key="4">
    <source>
        <dbReference type="ARBA" id="ARBA00046271"/>
    </source>
</evidence>
<keyword evidence="5" id="KW-0812">Transmembrane</keyword>
<evidence type="ECO:0000256" key="3">
    <source>
        <dbReference type="ARBA" id="ARBA00023140"/>
    </source>
</evidence>
<feature type="transmembrane region" description="Helical" evidence="5">
    <location>
        <begin position="122"/>
        <end position="143"/>
    </location>
</feature>
<dbReference type="GeneID" id="108560468"/>
<name>A0ABM1MG13_NICVS</name>
<dbReference type="Proteomes" id="UP000695000">
    <property type="component" value="Unplaced"/>
</dbReference>
<comment type="subcellular location">
    <subcellularLocation>
        <location evidence="4">Peroxisome membrane</location>
    </subcellularLocation>
</comment>
<accession>A0ABM1MG13</accession>
<keyword evidence="5" id="KW-1133">Transmembrane helix</keyword>
<keyword evidence="2 5" id="KW-0472">Membrane</keyword>
<dbReference type="PANTHER" id="PTHR12652">
    <property type="entry name" value="PEROXISOMAL BIOGENESIS FACTOR 11"/>
    <property type="match status" value="1"/>
</dbReference>
<keyword evidence="6" id="KW-1185">Reference proteome</keyword>
<evidence type="ECO:0000256" key="1">
    <source>
        <dbReference type="ARBA" id="ARBA00022593"/>
    </source>
</evidence>
<evidence type="ECO:0000256" key="5">
    <source>
        <dbReference type="SAM" id="Phobius"/>
    </source>
</evidence>
<dbReference type="InterPro" id="IPR008733">
    <property type="entry name" value="PEX11"/>
</dbReference>
<evidence type="ECO:0000313" key="7">
    <source>
        <dbReference type="RefSeq" id="XP_017773513.1"/>
    </source>
</evidence>
<dbReference type="RefSeq" id="XP_017773513.1">
    <property type="nucleotide sequence ID" value="XM_017918024.1"/>
</dbReference>
<keyword evidence="1" id="KW-0962">Peroxisome biogenesis</keyword>
<dbReference type="PANTHER" id="PTHR12652:SF50">
    <property type="entry name" value="PEROXIN 11"/>
    <property type="match status" value="1"/>
</dbReference>
<keyword evidence="3" id="KW-0576">Peroxisome</keyword>